<dbReference type="Proteomes" id="UP000011185">
    <property type="component" value="Unassembled WGS sequence"/>
</dbReference>
<sequence>MTCNLMTNAMAVKEKLDIFSEEFFVGLIAIACKSNDIIMPSRIRKGHQPEKIAMIESMIPTMFGFKMHIPCPFTRMLGLIICLCEHKIVELHVSSVFEKGAGNIKKILLDDNYLEYNVTEVAAAALPVDCKYLSQLMLGDLSCENIEKIRKDNNVILDCQ</sequence>
<keyword evidence="2" id="KW-1185">Reference proteome</keyword>
<dbReference type="VEuPathDB" id="MicrosporidiaDB:THOM_2366"/>
<name>L7JVE7_TRAHO</name>
<dbReference type="OrthoDB" id="2196255at2759"/>
<dbReference type="AlphaFoldDB" id="L7JVE7"/>
<reference evidence="1 2" key="1">
    <citation type="journal article" date="2012" name="PLoS Pathog.">
        <title>The genome of the obligate intracellular parasite Trachipleistophora hominis: new insights into microsporidian genome dynamics and reductive evolution.</title>
        <authorList>
            <person name="Heinz E."/>
            <person name="Williams T.A."/>
            <person name="Nakjang S."/>
            <person name="Noel C.J."/>
            <person name="Swan D.C."/>
            <person name="Goldberg A.V."/>
            <person name="Harris S.R."/>
            <person name="Weinmaier T."/>
            <person name="Markert S."/>
            <person name="Becher D."/>
            <person name="Bernhardt J."/>
            <person name="Dagan T."/>
            <person name="Hacker C."/>
            <person name="Lucocq J.M."/>
            <person name="Schweder T."/>
            <person name="Rattei T."/>
            <person name="Hall N."/>
            <person name="Hirt R.P."/>
            <person name="Embley T.M."/>
        </authorList>
    </citation>
    <scope>NUCLEOTIDE SEQUENCE [LARGE SCALE GENOMIC DNA]</scope>
</reference>
<protein>
    <submittedName>
        <fullName evidence="1">Uncharacterized protein</fullName>
    </submittedName>
</protein>
<organism evidence="1 2">
    <name type="scientific">Trachipleistophora hominis</name>
    <name type="common">Microsporidian parasite</name>
    <dbReference type="NCBI Taxonomy" id="72359"/>
    <lineage>
        <taxon>Eukaryota</taxon>
        <taxon>Fungi</taxon>
        <taxon>Fungi incertae sedis</taxon>
        <taxon>Microsporidia</taxon>
        <taxon>Pleistophoridae</taxon>
        <taxon>Trachipleistophora</taxon>
    </lineage>
</organism>
<evidence type="ECO:0000313" key="1">
    <source>
        <dbReference type="EMBL" id="ELQ74702.1"/>
    </source>
</evidence>
<dbReference type="OMA" id="CEHKIVE"/>
<dbReference type="InParanoid" id="L7JVE7"/>
<proteinExistence type="predicted"/>
<dbReference type="HOGENOM" id="CLU_115981_0_0_1"/>
<evidence type="ECO:0000313" key="2">
    <source>
        <dbReference type="Proteomes" id="UP000011185"/>
    </source>
</evidence>
<dbReference type="EMBL" id="JH994029">
    <property type="protein sequence ID" value="ELQ74702.1"/>
    <property type="molecule type" value="Genomic_DNA"/>
</dbReference>
<accession>L7JVE7</accession>
<gene>
    <name evidence="1" type="ORF">THOM_2366</name>
</gene>